<dbReference type="SUPFAM" id="SSF53474">
    <property type="entry name" value="alpha/beta-Hydrolases"/>
    <property type="match status" value="1"/>
</dbReference>
<dbReference type="RefSeq" id="WP_345631312.1">
    <property type="nucleotide sequence ID" value="NZ_BAABJQ010000010.1"/>
</dbReference>
<accession>A0ABP9RX73</accession>
<keyword evidence="1" id="KW-0732">Signal</keyword>
<dbReference type="PROSITE" id="PS51318">
    <property type="entry name" value="TAT"/>
    <property type="match status" value="1"/>
</dbReference>
<organism evidence="3 4">
    <name type="scientific">Rugosimonospora acidiphila</name>
    <dbReference type="NCBI Taxonomy" id="556531"/>
    <lineage>
        <taxon>Bacteria</taxon>
        <taxon>Bacillati</taxon>
        <taxon>Actinomycetota</taxon>
        <taxon>Actinomycetes</taxon>
        <taxon>Micromonosporales</taxon>
        <taxon>Micromonosporaceae</taxon>
        <taxon>Rugosimonospora</taxon>
    </lineage>
</organism>
<comment type="caution">
    <text evidence="3">The sequence shown here is derived from an EMBL/GenBank/DDBJ whole genome shotgun (WGS) entry which is preliminary data.</text>
</comment>
<dbReference type="InterPro" id="IPR000073">
    <property type="entry name" value="AB_hydrolase_1"/>
</dbReference>
<evidence type="ECO:0000259" key="2">
    <source>
        <dbReference type="Pfam" id="PF12697"/>
    </source>
</evidence>
<protein>
    <submittedName>
        <fullName evidence="3">Alpha/beta hydrolase</fullName>
    </submittedName>
</protein>
<name>A0ABP9RX73_9ACTN</name>
<dbReference type="PANTHER" id="PTHR37017:SF11">
    <property type="entry name" value="ESTERASE_LIPASE_THIOESTERASE DOMAIN-CONTAINING PROTEIN"/>
    <property type="match status" value="1"/>
</dbReference>
<dbReference type="InterPro" id="IPR006311">
    <property type="entry name" value="TAT_signal"/>
</dbReference>
<keyword evidence="4" id="KW-1185">Reference proteome</keyword>
<dbReference type="Pfam" id="PF12697">
    <property type="entry name" value="Abhydrolase_6"/>
    <property type="match status" value="1"/>
</dbReference>
<evidence type="ECO:0000256" key="1">
    <source>
        <dbReference type="SAM" id="SignalP"/>
    </source>
</evidence>
<gene>
    <name evidence="3" type="ORF">GCM10023322_38120</name>
</gene>
<evidence type="ECO:0000313" key="4">
    <source>
        <dbReference type="Proteomes" id="UP001501570"/>
    </source>
</evidence>
<dbReference type="Gene3D" id="3.40.50.1820">
    <property type="entry name" value="alpha/beta hydrolase"/>
    <property type="match status" value="1"/>
</dbReference>
<dbReference type="InterPro" id="IPR052897">
    <property type="entry name" value="Sec-Metab_Biosynth_Hydrolase"/>
</dbReference>
<dbReference type="GO" id="GO:0016787">
    <property type="term" value="F:hydrolase activity"/>
    <property type="evidence" value="ECO:0007669"/>
    <property type="project" value="UniProtKB-KW"/>
</dbReference>
<evidence type="ECO:0000313" key="3">
    <source>
        <dbReference type="EMBL" id="GAA5188158.1"/>
    </source>
</evidence>
<keyword evidence="3" id="KW-0378">Hydrolase</keyword>
<sequence>MPRTTRRTMLRTAAQGALVGAAAIGVAATPAHASGRPSPTFVFVHGANSSGGLWTPVIVELAALGYRAVAVDLPGHGLQASIPVSYQAPQDLDAFATEPSNMAAVTLDSTVSFLTDVVRRVAAHGPVILVGQSLGGLSITGVANRVPHLVSRLVYISAFCCVELPTVYDYYVTPEGLPSAVLTIPKVGDPAQTGALRTNWRSADPTFLEEVRTAFLADGTEEQLRAIIAGCQPDESALMSFTDARIDPTTWGRVPHTFVRLTDDQAIPLPLQDKMIAEADAATPHNKFDLHTLTSSHLGYLTRPQTMSTILAGLAH</sequence>
<dbReference type="PANTHER" id="PTHR37017">
    <property type="entry name" value="AB HYDROLASE-1 DOMAIN-CONTAINING PROTEIN-RELATED"/>
    <property type="match status" value="1"/>
</dbReference>
<feature type="domain" description="AB hydrolase-1" evidence="2">
    <location>
        <begin position="41"/>
        <end position="305"/>
    </location>
</feature>
<feature type="signal peptide" evidence="1">
    <location>
        <begin position="1"/>
        <end position="33"/>
    </location>
</feature>
<proteinExistence type="predicted"/>
<feature type="chain" id="PRO_5045552635" evidence="1">
    <location>
        <begin position="34"/>
        <end position="316"/>
    </location>
</feature>
<dbReference type="Proteomes" id="UP001501570">
    <property type="component" value="Unassembled WGS sequence"/>
</dbReference>
<dbReference type="EMBL" id="BAABJQ010000010">
    <property type="protein sequence ID" value="GAA5188158.1"/>
    <property type="molecule type" value="Genomic_DNA"/>
</dbReference>
<dbReference type="InterPro" id="IPR029058">
    <property type="entry name" value="AB_hydrolase_fold"/>
</dbReference>
<reference evidence="4" key="1">
    <citation type="journal article" date="2019" name="Int. J. Syst. Evol. Microbiol.">
        <title>The Global Catalogue of Microorganisms (GCM) 10K type strain sequencing project: providing services to taxonomists for standard genome sequencing and annotation.</title>
        <authorList>
            <consortium name="The Broad Institute Genomics Platform"/>
            <consortium name="The Broad Institute Genome Sequencing Center for Infectious Disease"/>
            <person name="Wu L."/>
            <person name="Ma J."/>
        </authorList>
    </citation>
    <scope>NUCLEOTIDE SEQUENCE [LARGE SCALE GENOMIC DNA]</scope>
    <source>
        <strain evidence="4">JCM 18304</strain>
    </source>
</reference>